<organism evidence="11 12">
    <name type="scientific">Drechmeria coniospora</name>
    <name type="common">Nematophagous fungus</name>
    <name type="synonym">Meria coniospora</name>
    <dbReference type="NCBI Taxonomy" id="98403"/>
    <lineage>
        <taxon>Eukaryota</taxon>
        <taxon>Fungi</taxon>
        <taxon>Dikarya</taxon>
        <taxon>Ascomycota</taxon>
        <taxon>Pezizomycotina</taxon>
        <taxon>Sordariomycetes</taxon>
        <taxon>Hypocreomycetidae</taxon>
        <taxon>Hypocreales</taxon>
        <taxon>Ophiocordycipitaceae</taxon>
        <taxon>Drechmeria</taxon>
    </lineage>
</organism>
<feature type="region of interest" description="Disordered" evidence="9">
    <location>
        <begin position="1"/>
        <end position="191"/>
    </location>
</feature>
<evidence type="ECO:0000256" key="8">
    <source>
        <dbReference type="ARBA" id="ARBA00044067"/>
    </source>
</evidence>
<feature type="compositionally biased region" description="Low complexity" evidence="9">
    <location>
        <begin position="179"/>
        <end position="189"/>
    </location>
</feature>
<dbReference type="EMBL" id="LAYC01000001">
    <property type="protein sequence ID" value="KYK59476.1"/>
    <property type="molecule type" value="Genomic_DNA"/>
</dbReference>
<feature type="region of interest" description="Disordered" evidence="9">
    <location>
        <begin position="307"/>
        <end position="334"/>
    </location>
</feature>
<evidence type="ECO:0000256" key="5">
    <source>
        <dbReference type="ARBA" id="ARBA00023125"/>
    </source>
</evidence>
<feature type="region of interest" description="Disordered" evidence="9">
    <location>
        <begin position="240"/>
        <end position="280"/>
    </location>
</feature>
<dbReference type="STRING" id="98403.A0A151GQU9"/>
<feature type="compositionally biased region" description="Basic and acidic residues" evidence="9">
    <location>
        <begin position="165"/>
        <end position="176"/>
    </location>
</feature>
<feature type="compositionally biased region" description="Basic and acidic residues" evidence="9">
    <location>
        <begin position="307"/>
        <end position="322"/>
    </location>
</feature>
<feature type="compositionally biased region" description="Low complexity" evidence="9">
    <location>
        <begin position="132"/>
        <end position="156"/>
    </location>
</feature>
<dbReference type="SUPFAM" id="SSF57959">
    <property type="entry name" value="Leucine zipper domain"/>
    <property type="match status" value="1"/>
</dbReference>
<feature type="compositionally biased region" description="Low complexity" evidence="9">
    <location>
        <begin position="91"/>
        <end position="104"/>
    </location>
</feature>
<comment type="similarity">
    <text evidence="3">Belongs to the bZIP family.</text>
</comment>
<dbReference type="GO" id="GO:0000976">
    <property type="term" value="F:transcription cis-regulatory region binding"/>
    <property type="evidence" value="ECO:0007669"/>
    <property type="project" value="InterPro"/>
</dbReference>
<accession>A0A151GQU9</accession>
<reference evidence="11 12" key="1">
    <citation type="journal article" date="2016" name="Sci. Rep.">
        <title>Insights into Adaptations to a Near-Obligate Nematode Endoparasitic Lifestyle from the Finished Genome of Drechmeria coniospora.</title>
        <authorList>
            <person name="Zhang L."/>
            <person name="Zhou Z."/>
            <person name="Guo Q."/>
            <person name="Fokkens L."/>
            <person name="Miskei M."/>
            <person name="Pocsi I."/>
            <person name="Zhang W."/>
            <person name="Chen M."/>
            <person name="Wang L."/>
            <person name="Sun Y."/>
            <person name="Donzelli B.G."/>
            <person name="Gibson D.M."/>
            <person name="Nelson D.R."/>
            <person name="Luo J.G."/>
            <person name="Rep M."/>
            <person name="Liu H."/>
            <person name="Yang S."/>
            <person name="Wang J."/>
            <person name="Krasnoff S.B."/>
            <person name="Xu Y."/>
            <person name="Molnar I."/>
            <person name="Lin M."/>
        </authorList>
    </citation>
    <scope>NUCLEOTIDE SEQUENCE [LARGE SCALE GENOMIC DNA]</scope>
    <source>
        <strain evidence="11 12">ARSEF 6962</strain>
    </source>
</reference>
<sequence length="334" mass="35305">MSAGCRHPFTASPPPSCSPLHLRTFAPALDEPRSPPSPTKQQLRAQLELLQNHDTSASSAATAAAAGAPDSSAAASRSPLSRPANGYEDLAAASHDAARALAAKSEAEAHIHPDLRGLSSQRAPTPSMLTMAAPAGHSAGATAGPAPVAPIAVAPQPLSPDQDSAEGRKAKRELSQSKRAAQNRAAQRAFRQRKEGYIKKLELQVREYGEMEQTFKLTQSENYVLREYVVHLQSRLLDVQGEYPPPPPNINLAQPQPAAAQPSAGATPEQATSQPSAEAPLEAVAQAVAGLAAQEQLENERKLAYANSRADEDMRSAEEINRQLESAADGLPRV</sequence>
<dbReference type="PANTHER" id="PTHR40621">
    <property type="entry name" value="TRANSCRIPTION FACTOR KAPC-RELATED"/>
    <property type="match status" value="1"/>
</dbReference>
<evidence type="ECO:0000256" key="4">
    <source>
        <dbReference type="ARBA" id="ARBA00023015"/>
    </source>
</evidence>
<evidence type="ECO:0000256" key="2">
    <source>
        <dbReference type="ARBA" id="ARBA00004123"/>
    </source>
</evidence>
<dbReference type="PROSITE" id="PS00036">
    <property type="entry name" value="BZIP_BASIC"/>
    <property type="match status" value="1"/>
</dbReference>
<evidence type="ECO:0000256" key="6">
    <source>
        <dbReference type="ARBA" id="ARBA00023163"/>
    </source>
</evidence>
<protein>
    <recommendedName>
        <fullName evidence="8">Putative transcription factor kapC</fullName>
    </recommendedName>
</protein>
<dbReference type="GO" id="GO:0001228">
    <property type="term" value="F:DNA-binding transcription activator activity, RNA polymerase II-specific"/>
    <property type="evidence" value="ECO:0007669"/>
    <property type="project" value="TreeGrafter"/>
</dbReference>
<evidence type="ECO:0000256" key="7">
    <source>
        <dbReference type="ARBA" id="ARBA00023242"/>
    </source>
</evidence>
<evidence type="ECO:0000313" key="12">
    <source>
        <dbReference type="Proteomes" id="UP000076580"/>
    </source>
</evidence>
<name>A0A151GQU9_DRECN</name>
<dbReference type="RefSeq" id="XP_040658828.1">
    <property type="nucleotide sequence ID" value="XM_040797945.1"/>
</dbReference>
<comment type="subcellular location">
    <subcellularLocation>
        <location evidence="2">Nucleus</location>
    </subcellularLocation>
</comment>
<keyword evidence="11" id="KW-0472">Membrane</keyword>
<evidence type="ECO:0000313" key="11">
    <source>
        <dbReference type="EMBL" id="KYK59476.1"/>
    </source>
</evidence>
<keyword evidence="7" id="KW-0539">Nucleus</keyword>
<feature type="compositionally biased region" description="Low complexity" evidence="9">
    <location>
        <begin position="56"/>
        <end position="84"/>
    </location>
</feature>
<evidence type="ECO:0000256" key="3">
    <source>
        <dbReference type="ARBA" id="ARBA00007163"/>
    </source>
</evidence>
<dbReference type="InterPro" id="IPR004827">
    <property type="entry name" value="bZIP"/>
</dbReference>
<dbReference type="InParanoid" id="A0A151GQU9"/>
<dbReference type="Proteomes" id="UP000076580">
    <property type="component" value="Chromosome 01"/>
</dbReference>
<comment type="function">
    <text evidence="1">Putative transcription factor.</text>
</comment>
<feature type="compositionally biased region" description="Low complexity" evidence="9">
    <location>
        <begin position="250"/>
        <end position="268"/>
    </location>
</feature>
<dbReference type="GO" id="GO:0090575">
    <property type="term" value="C:RNA polymerase II transcription regulator complex"/>
    <property type="evidence" value="ECO:0007669"/>
    <property type="project" value="TreeGrafter"/>
</dbReference>
<dbReference type="Gene3D" id="1.20.5.170">
    <property type="match status" value="1"/>
</dbReference>
<evidence type="ECO:0000256" key="9">
    <source>
        <dbReference type="SAM" id="MobiDB-lite"/>
    </source>
</evidence>
<evidence type="ECO:0000259" key="10">
    <source>
        <dbReference type="PROSITE" id="PS00036"/>
    </source>
</evidence>
<evidence type="ECO:0000256" key="1">
    <source>
        <dbReference type="ARBA" id="ARBA00004049"/>
    </source>
</evidence>
<dbReference type="PANTHER" id="PTHR40621:SF11">
    <property type="entry name" value="TRANSCRIPTION FACTOR KAPC-RELATED"/>
    <property type="match status" value="1"/>
</dbReference>
<feature type="compositionally biased region" description="Basic and acidic residues" evidence="9">
    <location>
        <begin position="105"/>
        <end position="115"/>
    </location>
</feature>
<proteinExistence type="inferred from homology"/>
<gene>
    <name evidence="11" type="ORF">DCS_00606</name>
</gene>
<dbReference type="AlphaFoldDB" id="A0A151GQU9"/>
<keyword evidence="5" id="KW-0238">DNA-binding</keyword>
<comment type="caution">
    <text evidence="11">The sequence shown here is derived from an EMBL/GenBank/DDBJ whole genome shotgun (WGS) entry which is preliminary data.</text>
</comment>
<dbReference type="InterPro" id="IPR046347">
    <property type="entry name" value="bZIP_sf"/>
</dbReference>
<feature type="compositionally biased region" description="Polar residues" evidence="9">
    <location>
        <begin position="118"/>
        <end position="128"/>
    </location>
</feature>
<dbReference type="InterPro" id="IPR050936">
    <property type="entry name" value="AP-1-like"/>
</dbReference>
<keyword evidence="6" id="KW-0804">Transcription</keyword>
<keyword evidence="4" id="KW-0805">Transcription regulation</keyword>
<dbReference type="GeneID" id="63713249"/>
<feature type="domain" description="BZIP" evidence="10">
    <location>
        <begin position="178"/>
        <end position="193"/>
    </location>
</feature>
<keyword evidence="11" id="KW-0812">Transmembrane</keyword>
<keyword evidence="12" id="KW-1185">Reference proteome</keyword>